<evidence type="ECO:0000313" key="2">
    <source>
        <dbReference type="Proteomes" id="UP001597453"/>
    </source>
</evidence>
<dbReference type="PANTHER" id="PTHR30032:SF8">
    <property type="entry name" value="GERMINATION-SPECIFIC N-ACETYLMURAMOYL-L-ALANINE AMIDASE"/>
    <property type="match status" value="1"/>
</dbReference>
<accession>A0ABW5RIB3</accession>
<proteinExistence type="predicted"/>
<evidence type="ECO:0000313" key="1">
    <source>
        <dbReference type="EMBL" id="MFD2674554.1"/>
    </source>
</evidence>
<dbReference type="Gene3D" id="3.40.50.12090">
    <property type="match status" value="2"/>
</dbReference>
<dbReference type="Proteomes" id="UP001597453">
    <property type="component" value="Unassembled WGS sequence"/>
</dbReference>
<organism evidence="1 2">
    <name type="scientific">Gulosibacter bifidus</name>
    <dbReference type="NCBI Taxonomy" id="272239"/>
    <lineage>
        <taxon>Bacteria</taxon>
        <taxon>Bacillati</taxon>
        <taxon>Actinomycetota</taxon>
        <taxon>Actinomycetes</taxon>
        <taxon>Micrococcales</taxon>
        <taxon>Microbacteriaceae</taxon>
        <taxon>Gulosibacter</taxon>
    </lineage>
</organism>
<dbReference type="EMBL" id="JBHUNF010000002">
    <property type="protein sequence ID" value="MFD2674554.1"/>
    <property type="molecule type" value="Genomic_DNA"/>
</dbReference>
<protein>
    <submittedName>
        <fullName evidence="1">Cell wall-binding repeat-containing protein</fullName>
    </submittedName>
</protein>
<dbReference type="PANTHER" id="PTHR30032">
    <property type="entry name" value="N-ACETYLMURAMOYL-L-ALANINE AMIDASE-RELATED"/>
    <property type="match status" value="1"/>
</dbReference>
<dbReference type="InterPro" id="IPR007253">
    <property type="entry name" value="Cell_wall-bd_2"/>
</dbReference>
<name>A0ABW5RIB3_9MICO</name>
<gene>
    <name evidence="1" type="ORF">ACFSUQ_04475</name>
</gene>
<dbReference type="Pfam" id="PF04122">
    <property type="entry name" value="CW_binding_2"/>
    <property type="match status" value="3"/>
</dbReference>
<keyword evidence="2" id="KW-1185">Reference proteome</keyword>
<reference evidence="2" key="1">
    <citation type="journal article" date="2019" name="Int. J. Syst. Evol. Microbiol.">
        <title>The Global Catalogue of Microorganisms (GCM) 10K type strain sequencing project: providing services to taxonomists for standard genome sequencing and annotation.</title>
        <authorList>
            <consortium name="The Broad Institute Genomics Platform"/>
            <consortium name="The Broad Institute Genome Sequencing Center for Infectious Disease"/>
            <person name="Wu L."/>
            <person name="Ma J."/>
        </authorList>
    </citation>
    <scope>NUCLEOTIDE SEQUENCE [LARGE SCALE GENOMIC DNA]</scope>
    <source>
        <strain evidence="2">TISTR 1511</strain>
    </source>
</reference>
<dbReference type="InterPro" id="IPR051922">
    <property type="entry name" value="Bact_Sporulation_Assoc"/>
</dbReference>
<comment type="caution">
    <text evidence="1">The sequence shown here is derived from an EMBL/GenBank/DDBJ whole genome shotgun (WGS) entry which is preliminary data.</text>
</comment>
<sequence>MSADAAILNGSEIGGDNRFATADKVAAQVATGTGGTAVLATGVTYPDALAAGPVAAKLGAPILLTMGDKLPAETVTALKRQQPSRVIIVGGESAVPAAAINELKGFLPNAKTERYGGSNRHETAGMLATTFFPDTLTVFIATGWDFPDALTAGSAATSMDAPILLGHSSGLTPETKATIQQLSKVRRIYLAGGEKVLKYDFGGYYVYRFAGADRFETNAQIVNRFYPDATYKVYVAAANKFPDALVATPLAAKHKAPLLLSYGSCTGTQARTSAQRLLALNPFEDTTQQREIIRAGRGLEDKSVLAECGNASQTPWHIVRPAGLAKDDVTPTEIYNFVTEYNKIRVEHGLSALPASRFRVGINAYSDLSQRHADAHGSIGAHDGAINGNEVAYSNGDLTERYFDLSGVHSVRSWWNSAGHREVLFQPTNDAWYGGPHDPDSCIVFNMVRTRETSNRGWDSYGDARASWASCSDERTVPATSVDLRLLDYRMPTIPAGAKYNPQRSYDDSIRSNNSAYQYYLNGYTFDDYMRRRG</sequence>